<dbReference type="AlphaFoldDB" id="A0AA46ZZF9"/>
<reference evidence="2" key="1">
    <citation type="submission" date="2022-10" db="EMBL/GenBank/DDBJ databases">
        <title>Complete genome sequence of Capnocytophaga ochracea KCOM 2812 isolated from actinomycosis lesion.</title>
        <authorList>
            <person name="Kook J.-K."/>
            <person name="Park S.-N."/>
            <person name="Lim Y.K."/>
        </authorList>
    </citation>
    <scope>NUCLEOTIDE SEQUENCE</scope>
    <source>
        <strain evidence="2">KCOM 28121</strain>
    </source>
</reference>
<evidence type="ECO:0000259" key="1">
    <source>
        <dbReference type="Pfam" id="PF13274"/>
    </source>
</evidence>
<accession>A0AA46ZZF9</accession>
<sequence length="149" mass="17396">MSYNVIQVANWLIEKANNTDNGDFITNLKLQKLLYYLQGYYLAVFEKPLFDDEIEAWQYGPVVPNAYYEFNAFGKNALQPTSEGIAQFTNDEEELLNEVFEVYNDFSAVGLMHRTHNEPTWKNTPTAKGSVITKERMTKFFKTRVNWDE</sequence>
<gene>
    <name evidence="2" type="ORF">OL231_03000</name>
</gene>
<dbReference type="InterPro" id="IPR025272">
    <property type="entry name" value="SocA_Panacea"/>
</dbReference>
<dbReference type="Proteomes" id="UP001163262">
    <property type="component" value="Chromosome"/>
</dbReference>
<organism evidence="2 3">
    <name type="scientific">Capnocytophaga ochracea</name>
    <dbReference type="NCBI Taxonomy" id="1018"/>
    <lineage>
        <taxon>Bacteria</taxon>
        <taxon>Pseudomonadati</taxon>
        <taxon>Bacteroidota</taxon>
        <taxon>Flavobacteriia</taxon>
        <taxon>Flavobacteriales</taxon>
        <taxon>Flavobacteriaceae</taxon>
        <taxon>Capnocytophaga</taxon>
    </lineage>
</organism>
<name>A0AA46ZZF9_CAPOC</name>
<dbReference type="RefSeq" id="WP_264860753.1">
    <property type="nucleotide sequence ID" value="NZ_CP110230.1"/>
</dbReference>
<protein>
    <submittedName>
        <fullName evidence="2">DUF4065 domain-containing protein</fullName>
    </submittedName>
</protein>
<dbReference type="EMBL" id="CP110230">
    <property type="protein sequence ID" value="UZD41529.1"/>
    <property type="molecule type" value="Genomic_DNA"/>
</dbReference>
<evidence type="ECO:0000313" key="3">
    <source>
        <dbReference type="Proteomes" id="UP001163262"/>
    </source>
</evidence>
<dbReference type="Pfam" id="PF13274">
    <property type="entry name" value="SocA_Panacea"/>
    <property type="match status" value="1"/>
</dbReference>
<evidence type="ECO:0000313" key="2">
    <source>
        <dbReference type="EMBL" id="UZD41529.1"/>
    </source>
</evidence>
<feature type="domain" description="Antitoxin SocA-like Panacea" evidence="1">
    <location>
        <begin position="30"/>
        <end position="122"/>
    </location>
</feature>
<proteinExistence type="predicted"/>